<dbReference type="Proteomes" id="UP000694892">
    <property type="component" value="Chromosome 8L"/>
</dbReference>
<evidence type="ECO:0000313" key="4">
    <source>
        <dbReference type="EMBL" id="OCT69217.1"/>
    </source>
</evidence>
<sequence length="241" mass="26988">MELGSFLISVYSLVDLFSKPDITVSPDWIPEGSAMSIFCHSLPKSETFPLQYALYKNGEMVRGFSHSNEWKFSSARSEDSGDYTCGAKTPTLEKKMSHVLKIQIAELFSRPEVKVSPSPLAEGSNMTITCDTALHPSRRSTQLQFAFYVNGSTVQKFSLSKKYQVYSVVPKDLGDYSCAAATPTVSILKISKVMKIQIQGRNYTVQNTVRLTMSAFIFLLASCLVFHHLKTHQQMESKSRK</sequence>
<dbReference type="PANTHER" id="PTHR11481">
    <property type="entry name" value="IMMUNOGLOBULIN FC RECEPTOR"/>
    <property type="match status" value="1"/>
</dbReference>
<reference evidence="5" key="1">
    <citation type="journal article" date="2016" name="Nature">
        <title>Genome evolution in the allotetraploid frog Xenopus laevis.</title>
        <authorList>
            <person name="Session A.M."/>
            <person name="Uno Y."/>
            <person name="Kwon T."/>
            <person name="Chapman J.A."/>
            <person name="Toyoda A."/>
            <person name="Takahashi S."/>
            <person name="Fukui A."/>
            <person name="Hikosaka A."/>
            <person name="Suzuki A."/>
            <person name="Kondo M."/>
            <person name="van Heeringen S.J."/>
            <person name="Quigley I."/>
            <person name="Heinz S."/>
            <person name="Ogino H."/>
            <person name="Ochi H."/>
            <person name="Hellsten U."/>
            <person name="Lyons J.B."/>
            <person name="Simakov O."/>
            <person name="Putnam N."/>
            <person name="Stites J."/>
            <person name="Kuroki Y."/>
            <person name="Tanaka T."/>
            <person name="Michiue T."/>
            <person name="Watanabe M."/>
            <person name="Bogdanovic O."/>
            <person name="Lister R."/>
            <person name="Georgiou G."/>
            <person name="Paranjpe S.S."/>
            <person name="van Kruijsbergen I."/>
            <person name="Shu S."/>
            <person name="Carlson J."/>
            <person name="Kinoshita T."/>
            <person name="Ohta Y."/>
            <person name="Mawaribuchi S."/>
            <person name="Jenkins J."/>
            <person name="Grimwood J."/>
            <person name="Schmutz J."/>
            <person name="Mitros T."/>
            <person name="Mozaffari S.V."/>
            <person name="Suzuki Y."/>
            <person name="Haramoto Y."/>
            <person name="Yamamoto T.S."/>
            <person name="Takagi C."/>
            <person name="Heald R."/>
            <person name="Miller K."/>
            <person name="Haudenschild C."/>
            <person name="Kitzman J."/>
            <person name="Nakayama T."/>
            <person name="Izutsu Y."/>
            <person name="Robert J."/>
            <person name="Fortriede J."/>
            <person name="Burns K."/>
            <person name="Lotay V."/>
            <person name="Karimi K."/>
            <person name="Yasuoka Y."/>
            <person name="Dichmann D.S."/>
            <person name="Flajnik M.F."/>
            <person name="Houston D.W."/>
            <person name="Shendure J."/>
            <person name="DuPasquier L."/>
            <person name="Vize P.D."/>
            <person name="Zorn A.M."/>
            <person name="Ito M."/>
            <person name="Marcotte E.M."/>
            <person name="Wallingford J.B."/>
            <person name="Ito Y."/>
            <person name="Asashima M."/>
            <person name="Ueno N."/>
            <person name="Matsuda Y."/>
            <person name="Veenstra G.J."/>
            <person name="Fujiyama A."/>
            <person name="Harland R.M."/>
            <person name="Taira M."/>
            <person name="Rokhsar D.S."/>
        </authorList>
    </citation>
    <scope>NUCLEOTIDE SEQUENCE [LARGE SCALE GENOMIC DNA]</scope>
    <source>
        <strain evidence="5">J</strain>
    </source>
</reference>
<evidence type="ECO:0000256" key="1">
    <source>
        <dbReference type="ARBA" id="ARBA00022729"/>
    </source>
</evidence>
<dbReference type="GO" id="GO:0004888">
    <property type="term" value="F:transmembrane signaling receptor activity"/>
    <property type="evidence" value="ECO:0007669"/>
    <property type="project" value="TreeGrafter"/>
</dbReference>
<dbReference type="Pfam" id="PF13895">
    <property type="entry name" value="Ig_2"/>
    <property type="match status" value="1"/>
</dbReference>
<dbReference type="PROSITE" id="PS50835">
    <property type="entry name" value="IG_LIKE"/>
    <property type="match status" value="2"/>
</dbReference>
<protein>
    <recommendedName>
        <fullName evidence="3">Ig-like domain-containing protein</fullName>
    </recommendedName>
</protein>
<dbReference type="SMART" id="SM00409">
    <property type="entry name" value="IG"/>
    <property type="match status" value="2"/>
</dbReference>
<keyword evidence="1" id="KW-0732">Signal</keyword>
<dbReference type="GO" id="GO:0006955">
    <property type="term" value="P:immune response"/>
    <property type="evidence" value="ECO:0007669"/>
    <property type="project" value="TreeGrafter"/>
</dbReference>
<dbReference type="GO" id="GO:0009897">
    <property type="term" value="C:external side of plasma membrane"/>
    <property type="evidence" value="ECO:0007669"/>
    <property type="project" value="TreeGrafter"/>
</dbReference>
<dbReference type="EMBL" id="CM004480">
    <property type="protein sequence ID" value="OCT69217.1"/>
    <property type="molecule type" value="Genomic_DNA"/>
</dbReference>
<evidence type="ECO:0000256" key="2">
    <source>
        <dbReference type="ARBA" id="ARBA00023157"/>
    </source>
</evidence>
<dbReference type="InterPro" id="IPR036179">
    <property type="entry name" value="Ig-like_dom_sf"/>
</dbReference>
<accession>A0A974C9W5</accession>
<keyword evidence="2" id="KW-1015">Disulfide bond</keyword>
<feature type="domain" description="Ig-like" evidence="3">
    <location>
        <begin position="111"/>
        <end position="191"/>
    </location>
</feature>
<dbReference type="GO" id="GO:0007166">
    <property type="term" value="P:cell surface receptor signaling pathway"/>
    <property type="evidence" value="ECO:0007669"/>
    <property type="project" value="TreeGrafter"/>
</dbReference>
<proteinExistence type="predicted"/>
<dbReference type="InterPro" id="IPR003599">
    <property type="entry name" value="Ig_sub"/>
</dbReference>
<dbReference type="SUPFAM" id="SSF48726">
    <property type="entry name" value="Immunoglobulin"/>
    <property type="match status" value="2"/>
</dbReference>
<dbReference type="Gene3D" id="2.60.40.10">
    <property type="entry name" value="Immunoglobulins"/>
    <property type="match status" value="2"/>
</dbReference>
<dbReference type="InterPro" id="IPR013783">
    <property type="entry name" value="Ig-like_fold"/>
</dbReference>
<name>A0A974C9W5_XENLA</name>
<dbReference type="AlphaFoldDB" id="A0A974C9W5"/>
<evidence type="ECO:0000313" key="5">
    <source>
        <dbReference type="Proteomes" id="UP000694892"/>
    </source>
</evidence>
<dbReference type="PANTHER" id="PTHR11481:SF122">
    <property type="entry name" value="FC RECEPTOR-LIKE PROTEIN 5"/>
    <property type="match status" value="1"/>
</dbReference>
<dbReference type="InterPro" id="IPR007110">
    <property type="entry name" value="Ig-like_dom"/>
</dbReference>
<evidence type="ECO:0000259" key="3">
    <source>
        <dbReference type="PROSITE" id="PS50835"/>
    </source>
</evidence>
<dbReference type="OMA" id="DYTCGAK"/>
<dbReference type="InterPro" id="IPR050488">
    <property type="entry name" value="Ig_Fc_receptor"/>
</dbReference>
<feature type="domain" description="Ig-like" evidence="3">
    <location>
        <begin position="20"/>
        <end position="97"/>
    </location>
</feature>
<organism evidence="4 5">
    <name type="scientific">Xenopus laevis</name>
    <name type="common">African clawed frog</name>
    <dbReference type="NCBI Taxonomy" id="8355"/>
    <lineage>
        <taxon>Eukaryota</taxon>
        <taxon>Metazoa</taxon>
        <taxon>Chordata</taxon>
        <taxon>Craniata</taxon>
        <taxon>Vertebrata</taxon>
        <taxon>Euteleostomi</taxon>
        <taxon>Amphibia</taxon>
        <taxon>Batrachia</taxon>
        <taxon>Anura</taxon>
        <taxon>Pipoidea</taxon>
        <taxon>Pipidae</taxon>
        <taxon>Xenopodinae</taxon>
        <taxon>Xenopus</taxon>
        <taxon>Xenopus</taxon>
    </lineage>
</organism>
<gene>
    <name evidence="4" type="ORF">XELAEV_18040527mg</name>
</gene>